<feature type="compositionally biased region" description="Polar residues" evidence="1">
    <location>
        <begin position="436"/>
        <end position="448"/>
    </location>
</feature>
<keyword evidence="4" id="KW-1185">Reference proteome</keyword>
<dbReference type="GeneID" id="19404381"/>
<organism evidence="3 4">
    <name type="scientific">Exserohilum turcicum (strain 28A)</name>
    <name type="common">Northern leaf blight fungus</name>
    <name type="synonym">Setosphaeria turcica</name>
    <dbReference type="NCBI Taxonomy" id="671987"/>
    <lineage>
        <taxon>Eukaryota</taxon>
        <taxon>Fungi</taxon>
        <taxon>Dikarya</taxon>
        <taxon>Ascomycota</taxon>
        <taxon>Pezizomycotina</taxon>
        <taxon>Dothideomycetes</taxon>
        <taxon>Pleosporomycetidae</taxon>
        <taxon>Pleosporales</taxon>
        <taxon>Pleosporineae</taxon>
        <taxon>Pleosporaceae</taxon>
        <taxon>Exserohilum</taxon>
    </lineage>
</organism>
<feature type="compositionally biased region" description="Low complexity" evidence="1">
    <location>
        <begin position="556"/>
        <end position="566"/>
    </location>
</feature>
<feature type="compositionally biased region" description="Polar residues" evidence="1">
    <location>
        <begin position="755"/>
        <end position="764"/>
    </location>
</feature>
<feature type="compositionally biased region" description="Polar residues" evidence="1">
    <location>
        <begin position="827"/>
        <end position="847"/>
    </location>
</feature>
<feature type="compositionally biased region" description="Basic and acidic residues" evidence="1">
    <location>
        <begin position="692"/>
        <end position="716"/>
    </location>
</feature>
<feature type="transmembrane region" description="Helical" evidence="2">
    <location>
        <begin position="288"/>
        <end position="305"/>
    </location>
</feature>
<feature type="region of interest" description="Disordered" evidence="1">
    <location>
        <begin position="485"/>
        <end position="514"/>
    </location>
</feature>
<feature type="region of interest" description="Disordered" evidence="1">
    <location>
        <begin position="436"/>
        <end position="464"/>
    </location>
</feature>
<evidence type="ECO:0000313" key="4">
    <source>
        <dbReference type="Proteomes" id="UP000016935"/>
    </source>
</evidence>
<feature type="compositionally biased region" description="Polar residues" evidence="1">
    <location>
        <begin position="490"/>
        <end position="501"/>
    </location>
</feature>
<reference evidence="3 4" key="2">
    <citation type="journal article" date="2013" name="PLoS Genet.">
        <title>Comparative genome structure, secondary metabolite, and effector coding capacity across Cochliobolus pathogens.</title>
        <authorList>
            <person name="Condon B.J."/>
            <person name="Leng Y."/>
            <person name="Wu D."/>
            <person name="Bushley K.E."/>
            <person name="Ohm R.A."/>
            <person name="Otillar R."/>
            <person name="Martin J."/>
            <person name="Schackwitz W."/>
            <person name="Grimwood J."/>
            <person name="MohdZainudin N."/>
            <person name="Xue C."/>
            <person name="Wang R."/>
            <person name="Manning V.A."/>
            <person name="Dhillon B."/>
            <person name="Tu Z.J."/>
            <person name="Steffenson B.J."/>
            <person name="Salamov A."/>
            <person name="Sun H."/>
            <person name="Lowry S."/>
            <person name="LaButti K."/>
            <person name="Han J."/>
            <person name="Copeland A."/>
            <person name="Lindquist E."/>
            <person name="Barry K."/>
            <person name="Schmutz J."/>
            <person name="Baker S.E."/>
            <person name="Ciuffetti L.M."/>
            <person name="Grigoriev I.V."/>
            <person name="Zhong S."/>
            <person name="Turgeon B.G."/>
        </authorList>
    </citation>
    <scope>NUCLEOTIDE SEQUENCE [LARGE SCALE GENOMIC DNA]</scope>
    <source>
        <strain evidence="4">28A</strain>
    </source>
</reference>
<protein>
    <submittedName>
        <fullName evidence="3">Uncharacterized protein</fullName>
    </submittedName>
</protein>
<accession>R0IVQ8</accession>
<feature type="compositionally biased region" description="Basic and acidic residues" evidence="1">
    <location>
        <begin position="1430"/>
        <end position="1445"/>
    </location>
</feature>
<feature type="compositionally biased region" description="Basic and acidic residues" evidence="1">
    <location>
        <begin position="970"/>
        <end position="998"/>
    </location>
</feature>
<dbReference type="STRING" id="671987.R0IVQ8"/>
<keyword evidence="2" id="KW-0472">Membrane</keyword>
<keyword evidence="2" id="KW-0812">Transmembrane</keyword>
<dbReference type="HOGENOM" id="CLU_250474_0_0_1"/>
<dbReference type="RefSeq" id="XP_008023763.1">
    <property type="nucleotide sequence ID" value="XM_008025572.1"/>
</dbReference>
<name>R0IVQ8_EXST2</name>
<dbReference type="EMBL" id="KB908537">
    <property type="protein sequence ID" value="EOA88671.1"/>
    <property type="molecule type" value="Genomic_DNA"/>
</dbReference>
<feature type="region of interest" description="Disordered" evidence="1">
    <location>
        <begin position="911"/>
        <end position="934"/>
    </location>
</feature>
<gene>
    <name evidence="3" type="ORF">SETTUDRAFT_38706</name>
</gene>
<feature type="compositionally biased region" description="Polar residues" evidence="1">
    <location>
        <begin position="959"/>
        <end position="968"/>
    </location>
</feature>
<feature type="compositionally biased region" description="Acidic residues" evidence="1">
    <location>
        <begin position="1105"/>
        <end position="1176"/>
    </location>
</feature>
<feature type="region of interest" description="Disordered" evidence="1">
    <location>
        <begin position="953"/>
        <end position="1019"/>
    </location>
</feature>
<dbReference type="OrthoDB" id="3693101at2759"/>
<sequence>MAIVVGAALQAAAHLRDEHPGLAAGIYAAGAIAAIVPHYAPVFNQTSWSQKATQSFDINDKMATSSRTKRPYYTDPVLVMSGPPTWEHYYFIQPVTYTRTTLSLPEITVSSKQRSPPPNQTSISSTVTSEAPMSTTPPPILLTDTKPSTHLWLGYLYNLPGNILNSISALVSSSIVAIKPKMAKLKETPRNWAVLHAKLAVSSFFSFFTSSYTDFKSFVSWAHANVSLVWRDHIKTSVADLAEIYHSTRGQASSWHCLWRSFILAVTTVLITSYCFRAVKRLQHASMRLWFTVPISIIAFAYAVWSTHLVACVNYMQDHTIILATGAITLLFQLLWTSPTRYHWILLFRIVATARYCWQHVTRWMGGVRLALGPKEEQDALTRAADDQQQPQNLKDLQYFDLRCSSSTMRSKEPEKVPEFSVNEDSVRIQNLTTPKSPAFTTETSVSPNIRHLPHDTYSDQENTSIQNKTVAAEIKKAKAASVSKPEHVTITTPATTQQSNDDGHVKQQTESVLCSTTEPLQPCELELGTGVASSPISKSSSFSRVSRASRKSKSSKTSFGTRSSRPPQVRRISKRGLSPVLERSESIPSDTDNAVEQMPYDVRNPNIQQESAQEWQPEQGSGKHQSIGSQMYHHSGSAGSPLEAKNAAAWQNDFEPTAAAELSAASQRKEASPLFSVPDSVLPLGSSGDGLKLDERHAQDEHKVDNTKGNMHTEDSVLSPNSDEAMWGSDGIDTDSLHGEPMKWMPTQPPPTSGMPSASSEANFPSPPVDSDTKHSPPEMASKSQDQGHSHGTEFGDGDADIQMELDEFEDTRNGPPYTEDVVMGNDTTTFQSAGFNLPHTNTNASEDAEMVDVTDEKGVRDGDEAMDIDSNPQSSPHASGSMNRFNASFIVTQGQDLLDDPMNLDQAPASTSAYSQPVGETSQSYTGSSASVMNSHPDDISEYAMDIVEPKQDAHEQSIQNASLHNPNFEETRNAMSTEEKPTATDARPTPRERVGSDCSVNSNEEANVDNDSDDDLKYTNARPMTRMVQLWRSGQIVDNPDFSANLQAGLPPLESIFGRAGLIYREVDMDVYGIWGGSDDNFISAQSEIPWFDSSRQVAELGSEDQSADGGYDGDGDDETDEYEDEYEDEDEDEQDDEQGEDEDEDEAEAEDGDDEDNDIDENQVSDEDEESTTSDSNITIVRPRTHLIELQNGEVIDNPDYYHSRKKGVKKVATRFGAGMLWRKVDADAYAKYGPDSIEFKNAQSSIPWFDASSHGNTELSSWDEDSSKESDFGSVLSDPPDDDDLDATAVAIAVDRTNEEIRKQILRQSARQVDSDSDGDQVKPRFPARRAAVRPIPDRPSESESSPIEEDIKNSLSPNGGRYDSRSTGRKISVPKSRMSVTSGDMSCPMPAPYTPSLSTPSPKILQRPKSSNTLSEESSSDPPPTHDRAPAVDSNDKTSRKSVGSRIPTRGARGGLGSKS</sequence>
<reference evidence="3 4" key="1">
    <citation type="journal article" date="2012" name="PLoS Pathog.">
        <title>Diverse lifestyles and strategies of plant pathogenesis encoded in the genomes of eighteen Dothideomycetes fungi.</title>
        <authorList>
            <person name="Ohm R.A."/>
            <person name="Feau N."/>
            <person name="Henrissat B."/>
            <person name="Schoch C.L."/>
            <person name="Horwitz B.A."/>
            <person name="Barry K.W."/>
            <person name="Condon B.J."/>
            <person name="Copeland A.C."/>
            <person name="Dhillon B."/>
            <person name="Glaser F."/>
            <person name="Hesse C.N."/>
            <person name="Kosti I."/>
            <person name="LaButti K."/>
            <person name="Lindquist E.A."/>
            <person name="Lucas S."/>
            <person name="Salamov A.A."/>
            <person name="Bradshaw R.E."/>
            <person name="Ciuffetti L."/>
            <person name="Hamelin R.C."/>
            <person name="Kema G.H.J."/>
            <person name="Lawrence C."/>
            <person name="Scott J.A."/>
            <person name="Spatafora J.W."/>
            <person name="Turgeon B.G."/>
            <person name="de Wit P.J.G.M."/>
            <person name="Zhong S."/>
            <person name="Goodwin S.B."/>
            <person name="Grigoriev I.V."/>
        </authorList>
    </citation>
    <scope>NUCLEOTIDE SEQUENCE [LARGE SCALE GENOMIC DNA]</scope>
    <source>
        <strain evidence="4">28A</strain>
    </source>
</reference>
<feature type="compositionally biased region" description="Polar residues" evidence="1">
    <location>
        <begin position="108"/>
        <end position="134"/>
    </location>
</feature>
<dbReference type="Proteomes" id="UP000016935">
    <property type="component" value="Unassembled WGS sequence"/>
</dbReference>
<feature type="transmembrane region" description="Helical" evidence="2">
    <location>
        <begin position="258"/>
        <end position="276"/>
    </location>
</feature>
<evidence type="ECO:0000313" key="3">
    <source>
        <dbReference type="EMBL" id="EOA88671.1"/>
    </source>
</evidence>
<feature type="region of interest" description="Disordered" evidence="1">
    <location>
        <begin position="1101"/>
        <end position="1189"/>
    </location>
</feature>
<feature type="region of interest" description="Disordered" evidence="1">
    <location>
        <begin position="610"/>
        <end position="644"/>
    </location>
</feature>
<feature type="region of interest" description="Disordered" evidence="1">
    <location>
        <begin position="660"/>
        <end position="886"/>
    </location>
</feature>
<keyword evidence="2" id="KW-1133">Transmembrane helix</keyword>
<evidence type="ECO:0000256" key="2">
    <source>
        <dbReference type="SAM" id="Phobius"/>
    </source>
</evidence>
<feature type="region of interest" description="Disordered" evidence="1">
    <location>
        <begin position="1252"/>
        <end position="1466"/>
    </location>
</feature>
<feature type="compositionally biased region" description="Polar residues" evidence="1">
    <location>
        <begin position="872"/>
        <end position="886"/>
    </location>
</feature>
<feature type="region of interest" description="Disordered" evidence="1">
    <location>
        <begin position="531"/>
        <end position="596"/>
    </location>
</feature>
<proteinExistence type="predicted"/>
<evidence type="ECO:0000256" key="1">
    <source>
        <dbReference type="SAM" id="MobiDB-lite"/>
    </source>
</evidence>
<feature type="compositionally biased region" description="Acidic residues" evidence="1">
    <location>
        <begin position="797"/>
        <end position="811"/>
    </location>
</feature>
<feature type="compositionally biased region" description="Basic and acidic residues" evidence="1">
    <location>
        <begin position="856"/>
        <end position="865"/>
    </location>
</feature>
<feature type="region of interest" description="Disordered" evidence="1">
    <location>
        <begin position="108"/>
        <end position="139"/>
    </location>
</feature>
<feature type="compositionally biased region" description="Polar residues" evidence="1">
    <location>
        <begin position="610"/>
        <end position="630"/>
    </location>
</feature>
<feature type="compositionally biased region" description="Low complexity" evidence="1">
    <location>
        <begin position="531"/>
        <end position="547"/>
    </location>
</feature>